<reference evidence="6 7" key="2">
    <citation type="submission" date="2020-03" db="EMBL/GenBank/DDBJ databases">
        <authorList>
            <person name="Ichikawa N."/>
            <person name="Kimura A."/>
            <person name="Kitahashi Y."/>
            <person name="Uohara A."/>
        </authorList>
    </citation>
    <scope>NUCLEOTIDE SEQUENCE [LARGE SCALE GENOMIC DNA]</scope>
    <source>
        <strain evidence="6 7">NBRC 105367</strain>
    </source>
</reference>
<dbReference type="PROSITE" id="PS51464">
    <property type="entry name" value="SIS"/>
    <property type="match status" value="1"/>
</dbReference>
<gene>
    <name evidence="6" type="ORF">Psuf_018320</name>
</gene>
<sequence>MNTVTSTPAASDVDSYSLPERIRLKHDLLTEGQRKVARFCLANPEEAGELTAMRIADKIRVSESTVVRFAVRLGYRGFPDMQSDLRATLAGRRSTTKVEGAAVKNDTNGRVARSLNADVESLRDSVEGLKVDQVCAAADVLYAAPRVYVVGFRTSFSVAHLASFHLKRVHPAVHLLSDMGGEFEDDLELMRPQDALLAITFPRYDERTLTAVSVAQAKGQPIVALTDSVLSPAGDLPHALFVGHHGQSFFNSTVAATAVVNALVVRMVEKRSAEDPEFEHGLVERFHHESGGARRSRG</sequence>
<dbReference type="AlphaFoldDB" id="A0A6F8YES6"/>
<dbReference type="InterPro" id="IPR009057">
    <property type="entry name" value="Homeodomain-like_sf"/>
</dbReference>
<evidence type="ECO:0000256" key="3">
    <source>
        <dbReference type="ARBA" id="ARBA00023163"/>
    </source>
</evidence>
<dbReference type="Gene3D" id="3.40.50.10490">
    <property type="entry name" value="Glucose-6-phosphate isomerase like protein, domain 1"/>
    <property type="match status" value="1"/>
</dbReference>
<feature type="domain" description="HTH rpiR-type" evidence="4">
    <location>
        <begin position="16"/>
        <end position="92"/>
    </location>
</feature>
<evidence type="ECO:0000256" key="1">
    <source>
        <dbReference type="ARBA" id="ARBA00023015"/>
    </source>
</evidence>
<dbReference type="PANTHER" id="PTHR30514">
    <property type="entry name" value="GLUCOKINASE"/>
    <property type="match status" value="1"/>
</dbReference>
<dbReference type="InterPro" id="IPR047640">
    <property type="entry name" value="RpiR-like"/>
</dbReference>
<dbReference type="EMBL" id="AP022871">
    <property type="protein sequence ID" value="BCB84519.1"/>
    <property type="molecule type" value="Genomic_DNA"/>
</dbReference>
<dbReference type="SUPFAM" id="SSF46689">
    <property type="entry name" value="Homeodomain-like"/>
    <property type="match status" value="1"/>
</dbReference>
<organism evidence="6 7">
    <name type="scientific">Phytohabitans suffuscus</name>
    <dbReference type="NCBI Taxonomy" id="624315"/>
    <lineage>
        <taxon>Bacteria</taxon>
        <taxon>Bacillati</taxon>
        <taxon>Actinomycetota</taxon>
        <taxon>Actinomycetes</taxon>
        <taxon>Micromonosporales</taxon>
        <taxon>Micromonosporaceae</taxon>
    </lineage>
</organism>
<dbReference type="InterPro" id="IPR036388">
    <property type="entry name" value="WH-like_DNA-bd_sf"/>
</dbReference>
<keyword evidence="3" id="KW-0804">Transcription</keyword>
<dbReference type="Gene3D" id="1.10.10.10">
    <property type="entry name" value="Winged helix-like DNA-binding domain superfamily/Winged helix DNA-binding domain"/>
    <property type="match status" value="1"/>
</dbReference>
<dbReference type="InterPro" id="IPR001347">
    <property type="entry name" value="SIS_dom"/>
</dbReference>
<dbReference type="GO" id="GO:0003700">
    <property type="term" value="F:DNA-binding transcription factor activity"/>
    <property type="evidence" value="ECO:0007669"/>
    <property type="project" value="InterPro"/>
</dbReference>
<dbReference type="KEGG" id="psuu:Psuf_018320"/>
<evidence type="ECO:0000313" key="7">
    <source>
        <dbReference type="Proteomes" id="UP000503011"/>
    </source>
</evidence>
<evidence type="ECO:0000259" key="4">
    <source>
        <dbReference type="PROSITE" id="PS51071"/>
    </source>
</evidence>
<dbReference type="SUPFAM" id="SSF53697">
    <property type="entry name" value="SIS domain"/>
    <property type="match status" value="1"/>
</dbReference>
<keyword evidence="7" id="KW-1185">Reference proteome</keyword>
<reference evidence="6 7" key="1">
    <citation type="submission" date="2020-03" db="EMBL/GenBank/DDBJ databases">
        <title>Whole genome shotgun sequence of Phytohabitans suffuscus NBRC 105367.</title>
        <authorList>
            <person name="Komaki H."/>
            <person name="Tamura T."/>
        </authorList>
    </citation>
    <scope>NUCLEOTIDE SEQUENCE [LARGE SCALE GENOMIC DNA]</scope>
    <source>
        <strain evidence="6 7">NBRC 105367</strain>
    </source>
</reference>
<dbReference type="Proteomes" id="UP000503011">
    <property type="component" value="Chromosome"/>
</dbReference>
<dbReference type="InterPro" id="IPR035472">
    <property type="entry name" value="RpiR-like_SIS"/>
</dbReference>
<feature type="domain" description="SIS" evidence="5">
    <location>
        <begin position="137"/>
        <end position="273"/>
    </location>
</feature>
<name>A0A6F8YES6_9ACTN</name>
<proteinExistence type="predicted"/>
<evidence type="ECO:0000313" key="6">
    <source>
        <dbReference type="EMBL" id="BCB84519.1"/>
    </source>
</evidence>
<protein>
    <submittedName>
        <fullName evidence="6">RpiR family transcriptional regulator</fullName>
    </submittedName>
</protein>
<dbReference type="GO" id="GO:1901135">
    <property type="term" value="P:carbohydrate derivative metabolic process"/>
    <property type="evidence" value="ECO:0007669"/>
    <property type="project" value="InterPro"/>
</dbReference>
<evidence type="ECO:0000259" key="5">
    <source>
        <dbReference type="PROSITE" id="PS51464"/>
    </source>
</evidence>
<dbReference type="GO" id="GO:0003677">
    <property type="term" value="F:DNA binding"/>
    <property type="evidence" value="ECO:0007669"/>
    <property type="project" value="UniProtKB-KW"/>
</dbReference>
<dbReference type="InterPro" id="IPR046348">
    <property type="entry name" value="SIS_dom_sf"/>
</dbReference>
<dbReference type="InterPro" id="IPR000281">
    <property type="entry name" value="HTH_RpiR"/>
</dbReference>
<dbReference type="PANTHER" id="PTHR30514:SF18">
    <property type="entry name" value="RPIR-FAMILY TRANSCRIPTIONAL REGULATOR"/>
    <property type="match status" value="1"/>
</dbReference>
<dbReference type="GO" id="GO:0097367">
    <property type="term" value="F:carbohydrate derivative binding"/>
    <property type="evidence" value="ECO:0007669"/>
    <property type="project" value="InterPro"/>
</dbReference>
<evidence type="ECO:0000256" key="2">
    <source>
        <dbReference type="ARBA" id="ARBA00023125"/>
    </source>
</evidence>
<keyword evidence="2" id="KW-0238">DNA-binding</keyword>
<dbReference type="Pfam" id="PF01380">
    <property type="entry name" value="SIS"/>
    <property type="match status" value="1"/>
</dbReference>
<dbReference type="Pfam" id="PF01418">
    <property type="entry name" value="HTH_6"/>
    <property type="match status" value="1"/>
</dbReference>
<accession>A0A6F8YES6</accession>
<dbReference type="CDD" id="cd05013">
    <property type="entry name" value="SIS_RpiR"/>
    <property type="match status" value="1"/>
</dbReference>
<keyword evidence="1" id="KW-0805">Transcription regulation</keyword>
<dbReference type="PROSITE" id="PS51071">
    <property type="entry name" value="HTH_RPIR"/>
    <property type="match status" value="1"/>
</dbReference>